<dbReference type="RefSeq" id="XP_062626113.1">
    <property type="nucleotide sequence ID" value="XM_062770129.1"/>
</dbReference>
<accession>A0AAF1BGQ4</accession>
<name>A0AAF1BGQ4_9TREE</name>
<proteinExistence type="predicted"/>
<evidence type="ECO:0000313" key="3">
    <source>
        <dbReference type="EMBL" id="WOO80081.1"/>
    </source>
</evidence>
<evidence type="ECO:0000313" key="4">
    <source>
        <dbReference type="Proteomes" id="UP000827549"/>
    </source>
</evidence>
<feature type="chain" id="PRO_5042030809" evidence="2">
    <location>
        <begin position="19"/>
        <end position="161"/>
    </location>
</feature>
<feature type="region of interest" description="Disordered" evidence="1">
    <location>
        <begin position="101"/>
        <end position="124"/>
    </location>
</feature>
<dbReference type="GeneID" id="87806834"/>
<reference evidence="3" key="1">
    <citation type="submission" date="2023-10" db="EMBL/GenBank/DDBJ databases">
        <authorList>
            <person name="Noh H."/>
        </authorList>
    </citation>
    <scope>NUCLEOTIDE SEQUENCE</scope>
    <source>
        <strain evidence="3">DUCC4014</strain>
    </source>
</reference>
<dbReference type="Proteomes" id="UP000827549">
    <property type="component" value="Chromosome 3"/>
</dbReference>
<protein>
    <submittedName>
        <fullName evidence="3">Uncharacterized protein</fullName>
    </submittedName>
</protein>
<feature type="region of interest" description="Disordered" evidence="1">
    <location>
        <begin position="137"/>
        <end position="161"/>
    </location>
</feature>
<dbReference type="EMBL" id="CP086716">
    <property type="protein sequence ID" value="WOO80081.1"/>
    <property type="molecule type" value="Genomic_DNA"/>
</dbReference>
<keyword evidence="4" id="KW-1185">Reference proteome</keyword>
<gene>
    <name evidence="3" type="ORF">LOC62_03G003592</name>
</gene>
<feature type="signal peptide" evidence="2">
    <location>
        <begin position="1"/>
        <end position="18"/>
    </location>
</feature>
<keyword evidence="2" id="KW-0732">Signal</keyword>
<dbReference type="AlphaFoldDB" id="A0AAF1BGQ4"/>
<sequence>MKLVALVTLLTLAGHAAAAPAPFADVPGVQQRDVEAPNDALDAAERYLREALATLSGSDSDHEERSTLAQKRGKSISQDQLDRLAALATVEEYLRDALATIESRDATGQGQGREARGVSPRKTVQEMVEEIANIIKANKGNPWAGTGGTGASGGSGGSKGW</sequence>
<feature type="region of interest" description="Disordered" evidence="1">
    <location>
        <begin position="53"/>
        <end position="77"/>
    </location>
</feature>
<evidence type="ECO:0000256" key="1">
    <source>
        <dbReference type="SAM" id="MobiDB-lite"/>
    </source>
</evidence>
<evidence type="ECO:0000256" key="2">
    <source>
        <dbReference type="SAM" id="SignalP"/>
    </source>
</evidence>
<feature type="compositionally biased region" description="Gly residues" evidence="1">
    <location>
        <begin position="145"/>
        <end position="161"/>
    </location>
</feature>
<organism evidence="3 4">
    <name type="scientific">Vanrija pseudolonga</name>
    <dbReference type="NCBI Taxonomy" id="143232"/>
    <lineage>
        <taxon>Eukaryota</taxon>
        <taxon>Fungi</taxon>
        <taxon>Dikarya</taxon>
        <taxon>Basidiomycota</taxon>
        <taxon>Agaricomycotina</taxon>
        <taxon>Tremellomycetes</taxon>
        <taxon>Trichosporonales</taxon>
        <taxon>Trichosporonaceae</taxon>
        <taxon>Vanrija</taxon>
    </lineage>
</organism>